<evidence type="ECO:0000259" key="8">
    <source>
        <dbReference type="Pfam" id="PF13359"/>
    </source>
</evidence>
<dbReference type="Proteomes" id="UP000188268">
    <property type="component" value="Unassembled WGS sequence"/>
</dbReference>
<dbReference type="PANTHER" id="PTHR22930">
    <property type="match status" value="1"/>
</dbReference>
<dbReference type="InterPro" id="IPR045249">
    <property type="entry name" value="HARBI1-like"/>
</dbReference>
<evidence type="ECO:0000256" key="5">
    <source>
        <dbReference type="ARBA" id="ARBA00022723"/>
    </source>
</evidence>
<comment type="cofactor">
    <cofactor evidence="1">
        <name>a divalent metal cation</name>
        <dbReference type="ChEBI" id="CHEBI:60240"/>
    </cofactor>
</comment>
<evidence type="ECO:0000256" key="7">
    <source>
        <dbReference type="ARBA" id="ARBA00023242"/>
    </source>
</evidence>
<name>A0A1R3GLP1_COCAP</name>
<sequence>MAYNIAIDQENVGTNNNLNHNDPMDVSNHNDEEGLLPDSIATNQDYLAWISVVTNFILAIPSLVFDQLSSKEHHQYALASMNCIGAIDGTHISASVSVDKQIPYCGKKIETTQNVMCACSFDMRFTYVMAGWEGTANDTRVFLECISNSQNNFPMPPIGKYYLVDSGYTNMPGFLSPYRGERYHLRDYRGRGRQPTGPEEIFNHRHSFLRNCIERCFGVLKARFPILKVMPPYSSRMQRYIVIACCTVHNFIRTHRIRDLMFEEFGRDDLIIDEDETLRAKTSQNHVEVNVTASQLQQMARVRDEIATQLWKNSQNT</sequence>
<evidence type="ECO:0000313" key="9">
    <source>
        <dbReference type="EMBL" id="OMO59018.1"/>
    </source>
</evidence>
<dbReference type="AlphaFoldDB" id="A0A1R3GLP1"/>
<dbReference type="EMBL" id="AWWV01014045">
    <property type="protein sequence ID" value="OMO59018.1"/>
    <property type="molecule type" value="Genomic_DNA"/>
</dbReference>
<dbReference type="OMA" id="WEGSEND"/>
<dbReference type="GO" id="GO:0046872">
    <property type="term" value="F:metal ion binding"/>
    <property type="evidence" value="ECO:0007669"/>
    <property type="project" value="UniProtKB-KW"/>
</dbReference>
<evidence type="ECO:0000256" key="4">
    <source>
        <dbReference type="ARBA" id="ARBA00022722"/>
    </source>
</evidence>
<organism evidence="9 10">
    <name type="scientific">Corchorus capsularis</name>
    <name type="common">Jute</name>
    <dbReference type="NCBI Taxonomy" id="210143"/>
    <lineage>
        <taxon>Eukaryota</taxon>
        <taxon>Viridiplantae</taxon>
        <taxon>Streptophyta</taxon>
        <taxon>Embryophyta</taxon>
        <taxon>Tracheophyta</taxon>
        <taxon>Spermatophyta</taxon>
        <taxon>Magnoliopsida</taxon>
        <taxon>eudicotyledons</taxon>
        <taxon>Gunneridae</taxon>
        <taxon>Pentapetalae</taxon>
        <taxon>rosids</taxon>
        <taxon>malvids</taxon>
        <taxon>Malvales</taxon>
        <taxon>Malvaceae</taxon>
        <taxon>Grewioideae</taxon>
        <taxon>Apeibeae</taxon>
        <taxon>Corchorus</taxon>
    </lineage>
</organism>
<dbReference type="Pfam" id="PF13359">
    <property type="entry name" value="DDE_Tnp_4"/>
    <property type="match status" value="1"/>
</dbReference>
<keyword evidence="5" id="KW-0479">Metal-binding</keyword>
<dbReference type="GO" id="GO:0016787">
    <property type="term" value="F:hydrolase activity"/>
    <property type="evidence" value="ECO:0007669"/>
    <property type="project" value="UniProtKB-KW"/>
</dbReference>
<evidence type="ECO:0000256" key="2">
    <source>
        <dbReference type="ARBA" id="ARBA00004123"/>
    </source>
</evidence>
<evidence type="ECO:0000313" key="10">
    <source>
        <dbReference type="Proteomes" id="UP000188268"/>
    </source>
</evidence>
<feature type="domain" description="DDE Tnp4" evidence="8">
    <location>
        <begin position="87"/>
        <end position="250"/>
    </location>
</feature>
<dbReference type="GO" id="GO:0005634">
    <property type="term" value="C:nucleus"/>
    <property type="evidence" value="ECO:0007669"/>
    <property type="project" value="UniProtKB-SubCell"/>
</dbReference>
<comment type="similarity">
    <text evidence="3">Belongs to the HARBI1 family.</text>
</comment>
<dbReference type="InterPro" id="IPR027806">
    <property type="entry name" value="HARBI1_dom"/>
</dbReference>
<dbReference type="GO" id="GO:0004518">
    <property type="term" value="F:nuclease activity"/>
    <property type="evidence" value="ECO:0007669"/>
    <property type="project" value="UniProtKB-KW"/>
</dbReference>
<evidence type="ECO:0000256" key="3">
    <source>
        <dbReference type="ARBA" id="ARBA00006958"/>
    </source>
</evidence>
<reference evidence="9 10" key="1">
    <citation type="submission" date="2013-09" db="EMBL/GenBank/DDBJ databases">
        <title>Corchorus capsularis genome sequencing.</title>
        <authorList>
            <person name="Alam M."/>
            <person name="Haque M.S."/>
            <person name="Islam M.S."/>
            <person name="Emdad E.M."/>
            <person name="Islam M.M."/>
            <person name="Ahmed B."/>
            <person name="Halim A."/>
            <person name="Hossen Q.M.M."/>
            <person name="Hossain M.Z."/>
            <person name="Ahmed R."/>
            <person name="Khan M.M."/>
            <person name="Islam R."/>
            <person name="Rashid M.M."/>
            <person name="Khan S.A."/>
            <person name="Rahman M.S."/>
            <person name="Alam M."/>
        </authorList>
    </citation>
    <scope>NUCLEOTIDE SEQUENCE [LARGE SCALE GENOMIC DNA]</scope>
    <source>
        <strain evidence="10">cv. CVL-1</strain>
        <tissue evidence="9">Whole seedling</tissue>
    </source>
</reference>
<keyword evidence="10" id="KW-1185">Reference proteome</keyword>
<accession>A0A1R3GLP1</accession>
<proteinExistence type="inferred from homology"/>
<keyword evidence="4" id="KW-0540">Nuclease</keyword>
<dbReference type="Gramene" id="OMO59018">
    <property type="protein sequence ID" value="OMO59018"/>
    <property type="gene ID" value="CCACVL1_25156"/>
</dbReference>
<evidence type="ECO:0000256" key="1">
    <source>
        <dbReference type="ARBA" id="ARBA00001968"/>
    </source>
</evidence>
<keyword evidence="6" id="KW-0378">Hydrolase</keyword>
<keyword evidence="7" id="KW-0539">Nucleus</keyword>
<comment type="subcellular location">
    <subcellularLocation>
        <location evidence="2">Nucleus</location>
    </subcellularLocation>
</comment>
<gene>
    <name evidence="9" type="ORF">CCACVL1_25156</name>
</gene>
<comment type="caution">
    <text evidence="9">The sequence shown here is derived from an EMBL/GenBank/DDBJ whole genome shotgun (WGS) entry which is preliminary data.</text>
</comment>
<evidence type="ECO:0000256" key="6">
    <source>
        <dbReference type="ARBA" id="ARBA00022801"/>
    </source>
</evidence>
<dbReference type="PANTHER" id="PTHR22930:SF280">
    <property type="entry name" value="OS11G0202600 PROTEIN"/>
    <property type="match status" value="1"/>
</dbReference>
<protein>
    <submittedName>
        <fullName evidence="9">Harbinger transposase-derived nuclease</fullName>
    </submittedName>
</protein>
<dbReference type="OrthoDB" id="1681765at2759"/>